<evidence type="ECO:0000313" key="8">
    <source>
        <dbReference type="Proteomes" id="UP001520878"/>
    </source>
</evidence>
<dbReference type="PROSITE" id="PS50112">
    <property type="entry name" value="PAS"/>
    <property type="match status" value="1"/>
</dbReference>
<organism evidence="7 8">
    <name type="scientific">Fluctibacter halophilus</name>
    <dbReference type="NCBI Taxonomy" id="226011"/>
    <lineage>
        <taxon>Bacteria</taxon>
        <taxon>Pseudomonadati</taxon>
        <taxon>Pseudomonadota</taxon>
        <taxon>Gammaproteobacteria</taxon>
        <taxon>Alteromonadales</taxon>
        <taxon>Alteromonadaceae</taxon>
        <taxon>Fluctibacter</taxon>
    </lineage>
</organism>
<keyword evidence="8" id="KW-1185">Reference proteome</keyword>
<feature type="domain" description="Methyl-accepting transducer" evidence="5">
    <location>
        <begin position="249"/>
        <end position="485"/>
    </location>
</feature>
<dbReference type="InterPro" id="IPR004089">
    <property type="entry name" value="MCPsignal_dom"/>
</dbReference>
<dbReference type="Pfam" id="PF00015">
    <property type="entry name" value="MCPsignal"/>
    <property type="match status" value="1"/>
</dbReference>
<dbReference type="SUPFAM" id="SSF55785">
    <property type="entry name" value="PYP-like sensor domain (PAS domain)"/>
    <property type="match status" value="1"/>
</dbReference>
<dbReference type="PANTHER" id="PTHR32089:SF74">
    <property type="entry name" value="METHYL-ACCEPTING CHEMOTAXIS PROTEIN AER"/>
    <property type="match status" value="1"/>
</dbReference>
<reference evidence="7 8" key="1">
    <citation type="submission" date="2021-10" db="EMBL/GenBank/DDBJ databases">
        <title>Draft genome of Aestuariibacter halophilus JC2043.</title>
        <authorList>
            <person name="Emsley S.A."/>
            <person name="Pfannmuller K.M."/>
            <person name="Ushijima B."/>
            <person name="Saw J.H."/>
            <person name="Videau P."/>
        </authorList>
    </citation>
    <scope>NUCLEOTIDE SEQUENCE [LARGE SCALE GENOMIC DNA]</scope>
    <source>
        <strain evidence="7 8">JC2043</strain>
    </source>
</reference>
<comment type="similarity">
    <text evidence="3">Belongs to the methyl-accepting chemotaxis (MCP) protein family.</text>
</comment>
<protein>
    <submittedName>
        <fullName evidence="7">Methyl-accepting chemotaxis protein</fullName>
    </submittedName>
</protein>
<feature type="domain" description="PAS" evidence="6">
    <location>
        <begin position="25"/>
        <end position="76"/>
    </location>
</feature>
<evidence type="ECO:0000313" key="7">
    <source>
        <dbReference type="EMBL" id="MCC2618040.1"/>
    </source>
</evidence>
<dbReference type="PANTHER" id="PTHR32089">
    <property type="entry name" value="METHYL-ACCEPTING CHEMOTAXIS PROTEIN MCPB"/>
    <property type="match status" value="1"/>
</dbReference>
<dbReference type="PROSITE" id="PS50111">
    <property type="entry name" value="CHEMOTAXIS_TRANSDUC_2"/>
    <property type="match status" value="1"/>
</dbReference>
<dbReference type="InterPro" id="IPR004090">
    <property type="entry name" value="Chemotax_Me-accpt_rcpt"/>
</dbReference>
<dbReference type="Gene3D" id="3.30.450.20">
    <property type="entry name" value="PAS domain"/>
    <property type="match status" value="1"/>
</dbReference>
<gene>
    <name evidence="7" type="ORF">LJ739_17430</name>
</gene>
<comment type="subcellular location">
    <subcellularLocation>
        <location evidence="1">Membrane</location>
    </subcellularLocation>
</comment>
<dbReference type="InterPro" id="IPR000014">
    <property type="entry name" value="PAS"/>
</dbReference>
<dbReference type="PRINTS" id="PR00260">
    <property type="entry name" value="CHEMTRNSDUCR"/>
</dbReference>
<dbReference type="CDD" id="cd11386">
    <property type="entry name" value="MCP_signal"/>
    <property type="match status" value="1"/>
</dbReference>
<keyword evidence="2 4" id="KW-0807">Transducer</keyword>
<dbReference type="Proteomes" id="UP001520878">
    <property type="component" value="Unassembled WGS sequence"/>
</dbReference>
<dbReference type="Pfam" id="PF08447">
    <property type="entry name" value="PAS_3"/>
    <property type="match status" value="1"/>
</dbReference>
<name>A0ABS8GBS1_9ALTE</name>
<dbReference type="SMART" id="SM00283">
    <property type="entry name" value="MA"/>
    <property type="match status" value="1"/>
</dbReference>
<proteinExistence type="inferred from homology"/>
<dbReference type="EMBL" id="JAJEWP010000007">
    <property type="protein sequence ID" value="MCC2618040.1"/>
    <property type="molecule type" value="Genomic_DNA"/>
</dbReference>
<accession>A0ABS8GBS1</accession>
<evidence type="ECO:0000256" key="3">
    <source>
        <dbReference type="ARBA" id="ARBA00029447"/>
    </source>
</evidence>
<evidence type="ECO:0000259" key="5">
    <source>
        <dbReference type="PROSITE" id="PS50111"/>
    </source>
</evidence>
<dbReference type="NCBIfam" id="TIGR00229">
    <property type="entry name" value="sensory_box"/>
    <property type="match status" value="1"/>
</dbReference>
<evidence type="ECO:0000256" key="1">
    <source>
        <dbReference type="ARBA" id="ARBA00004370"/>
    </source>
</evidence>
<evidence type="ECO:0000259" key="6">
    <source>
        <dbReference type="PROSITE" id="PS50112"/>
    </source>
</evidence>
<dbReference type="RefSeq" id="WP_229162533.1">
    <property type="nucleotide sequence ID" value="NZ_JAJEWP010000007.1"/>
</dbReference>
<evidence type="ECO:0000256" key="2">
    <source>
        <dbReference type="ARBA" id="ARBA00023224"/>
    </source>
</evidence>
<dbReference type="InterPro" id="IPR035965">
    <property type="entry name" value="PAS-like_dom_sf"/>
</dbReference>
<dbReference type="CDD" id="cd00130">
    <property type="entry name" value="PAS"/>
    <property type="match status" value="1"/>
</dbReference>
<comment type="caution">
    <text evidence="7">The sequence shown here is derived from an EMBL/GenBank/DDBJ whole genome shotgun (WGS) entry which is preliminary data.</text>
</comment>
<evidence type="ECO:0000256" key="4">
    <source>
        <dbReference type="PROSITE-ProRule" id="PRU00284"/>
    </source>
</evidence>
<dbReference type="InterPro" id="IPR013655">
    <property type="entry name" value="PAS_fold_3"/>
</dbReference>
<dbReference type="SUPFAM" id="SSF58104">
    <property type="entry name" value="Methyl-accepting chemotaxis protein (MCP) signaling domain"/>
    <property type="match status" value="1"/>
</dbReference>
<sequence length="528" mass="57131">MRNNQPVTHREFTFPGDYRLISGTDTRGVITYCNKAFVEVSGFSQQELIGKNHNIVRHPDMPPAVFKAMWDTLSQGKVWMGLVKNRRKNGDHYWVSAFVTPVFEDNRIVGYESVRVPASGAEKQRAENIYQRLLAGEGPRNLATRVRHAFRTVGPSLLPGLLGSVALGAFVDSTAAIIGLLMTLATTGWVMHRQRKDWLSLINFSTDSFSDPVVAETYFTDSGLQARAKLAMASALARSSTALTRIEDAARQLDGIVQNTHQQAESTAAAVEQQNQATQQIASAITQMSAAIQEVAGNVEQNAENARDALENTDAGTARAKEARLAIDQLNNAVSSIAKTVAELAESTHEIGQAASLISTIAEQTNLLALNAAIEAARAGEQGRGFSVVADEVRSLASKTRESTDRIHEIVDVLTQRAENAVAVSKQGETSAAQGVDIVQRTSTALEDIHQAVSTITHLTVDMSAAVEQQSNVAEHINQQIVEIADSAQTTKEAAEHSLQASTELQALVLNVRSIIKRFSTGRVNNNN</sequence>
<dbReference type="Gene3D" id="1.10.287.950">
    <property type="entry name" value="Methyl-accepting chemotaxis protein"/>
    <property type="match status" value="1"/>
</dbReference>